<keyword evidence="3" id="KW-1185">Reference proteome</keyword>
<comment type="caution">
    <text evidence="2">The sequence shown here is derived from an EMBL/GenBank/DDBJ whole genome shotgun (WGS) entry which is preliminary data.</text>
</comment>
<feature type="compositionally biased region" description="Basic and acidic residues" evidence="1">
    <location>
        <begin position="123"/>
        <end position="132"/>
    </location>
</feature>
<evidence type="ECO:0000313" key="3">
    <source>
        <dbReference type="Proteomes" id="UP000541444"/>
    </source>
</evidence>
<sequence length="132" mass="15108">MKSKYHSFLELKGKSGVGWNSTRKKCRDKWARFKDKGLEWDEAKLDVVIGKDNPTGVERLGGMNYMNVSEYDNANAEESVHATDPILVQNLDEDDVSTNVFALLGKKGPKYDKEKRQHGKKTRNMDEVKEMI</sequence>
<accession>A0A7J7MMF3</accession>
<organism evidence="2 3">
    <name type="scientific">Kingdonia uniflora</name>
    <dbReference type="NCBI Taxonomy" id="39325"/>
    <lineage>
        <taxon>Eukaryota</taxon>
        <taxon>Viridiplantae</taxon>
        <taxon>Streptophyta</taxon>
        <taxon>Embryophyta</taxon>
        <taxon>Tracheophyta</taxon>
        <taxon>Spermatophyta</taxon>
        <taxon>Magnoliopsida</taxon>
        <taxon>Ranunculales</taxon>
        <taxon>Circaeasteraceae</taxon>
        <taxon>Kingdonia</taxon>
    </lineage>
</organism>
<dbReference type="OrthoDB" id="1748457at2759"/>
<feature type="region of interest" description="Disordered" evidence="1">
    <location>
        <begin position="110"/>
        <end position="132"/>
    </location>
</feature>
<evidence type="ECO:0000256" key="1">
    <source>
        <dbReference type="SAM" id="MobiDB-lite"/>
    </source>
</evidence>
<proteinExistence type="predicted"/>
<gene>
    <name evidence="2" type="ORF">GIB67_035374</name>
</gene>
<dbReference type="EMBL" id="JACGCM010001390">
    <property type="protein sequence ID" value="KAF6156017.1"/>
    <property type="molecule type" value="Genomic_DNA"/>
</dbReference>
<dbReference type="AlphaFoldDB" id="A0A7J7MMF3"/>
<name>A0A7J7MMF3_9MAGN</name>
<reference evidence="2 3" key="1">
    <citation type="journal article" date="2020" name="IScience">
        <title>Genome Sequencing of the Endangered Kingdonia uniflora (Circaeasteraceae, Ranunculales) Reveals Potential Mechanisms of Evolutionary Specialization.</title>
        <authorList>
            <person name="Sun Y."/>
            <person name="Deng T."/>
            <person name="Zhang A."/>
            <person name="Moore M.J."/>
            <person name="Landis J.B."/>
            <person name="Lin N."/>
            <person name="Zhang H."/>
            <person name="Zhang X."/>
            <person name="Huang J."/>
            <person name="Zhang X."/>
            <person name="Sun H."/>
            <person name="Wang H."/>
        </authorList>
    </citation>
    <scope>NUCLEOTIDE SEQUENCE [LARGE SCALE GENOMIC DNA]</scope>
    <source>
        <strain evidence="2">TB1705</strain>
        <tissue evidence="2">Leaf</tissue>
    </source>
</reference>
<evidence type="ECO:0000313" key="2">
    <source>
        <dbReference type="EMBL" id="KAF6156017.1"/>
    </source>
</evidence>
<protein>
    <submittedName>
        <fullName evidence="2">Uncharacterized protein</fullName>
    </submittedName>
</protein>
<dbReference type="Proteomes" id="UP000541444">
    <property type="component" value="Unassembled WGS sequence"/>
</dbReference>